<comment type="caution">
    <text evidence="1">The sequence shown here is derived from an EMBL/GenBank/DDBJ whole genome shotgun (WGS) entry which is preliminary data.</text>
</comment>
<evidence type="ECO:0000313" key="2">
    <source>
        <dbReference type="Proteomes" id="UP001273136"/>
    </source>
</evidence>
<dbReference type="PANTHER" id="PTHR42203:SF2">
    <property type="entry name" value="UPF0058 PROTEIN MJ1205"/>
    <property type="match status" value="1"/>
</dbReference>
<organism evidence="1 2">
    <name type="scientific">Methanorbis furvi</name>
    <dbReference type="NCBI Taxonomy" id="3028299"/>
    <lineage>
        <taxon>Archaea</taxon>
        <taxon>Methanobacteriati</taxon>
        <taxon>Methanobacteriota</taxon>
        <taxon>Stenosarchaea group</taxon>
        <taxon>Methanomicrobia</taxon>
        <taxon>Methanomicrobiales</taxon>
        <taxon>Methanocorpusculaceae</taxon>
        <taxon>Methanorbis</taxon>
    </lineage>
</organism>
<dbReference type="InterPro" id="IPR002753">
    <property type="entry name" value="UPF0058"/>
</dbReference>
<dbReference type="PANTHER" id="PTHR42203">
    <property type="entry name" value="UPF0058 PROTEIN MJ1205"/>
    <property type="match status" value="1"/>
</dbReference>
<gene>
    <name evidence="1" type="ORF">McpAg1_05550</name>
</gene>
<dbReference type="SUPFAM" id="SSF140371">
    <property type="entry name" value="Vng1086c-like"/>
    <property type="match status" value="1"/>
</dbReference>
<proteinExistence type="predicted"/>
<protein>
    <submittedName>
        <fullName evidence="1">Uncharacterized protein</fullName>
    </submittedName>
</protein>
<dbReference type="Gene3D" id="1.20.1270.110">
    <property type="entry name" value="Uncharacterised protein family UPF0058"/>
    <property type="match status" value="1"/>
</dbReference>
<accession>A0AAE4MBZ7</accession>
<dbReference type="EMBL" id="JAWDKA010000002">
    <property type="protein sequence ID" value="MDV0441369.1"/>
    <property type="molecule type" value="Genomic_DNA"/>
</dbReference>
<dbReference type="Pfam" id="PF01893">
    <property type="entry name" value="UPF0058"/>
    <property type="match status" value="1"/>
</dbReference>
<dbReference type="RefSeq" id="WP_338093763.1">
    <property type="nucleotide sequence ID" value="NZ_JAWDKA010000002.1"/>
</dbReference>
<reference evidence="1" key="1">
    <citation type="submission" date="2023-06" db="EMBL/GenBank/DDBJ databases">
        <title>Genome sequence of Methancorpusculaceae sp. Ag1.</title>
        <authorList>
            <person name="Protasov E."/>
            <person name="Platt K."/>
            <person name="Poehlein A."/>
            <person name="Daniel R."/>
            <person name="Brune A."/>
        </authorList>
    </citation>
    <scope>NUCLEOTIDE SEQUENCE</scope>
    <source>
        <strain evidence="1">Ag1</strain>
    </source>
</reference>
<sequence>MHKEELIELHQIFFDIKEYFESINPDLKFPQYTALKIQPDQINRSKLEHKYAIFILGSELAASMKEFETISSRGIPTRMKELAEKTLREMESEREHS</sequence>
<keyword evidence="2" id="KW-1185">Reference proteome</keyword>
<name>A0AAE4MBZ7_9EURY</name>
<dbReference type="InterPro" id="IPR036519">
    <property type="entry name" value="UPF0058_sf"/>
</dbReference>
<evidence type="ECO:0000313" key="1">
    <source>
        <dbReference type="EMBL" id="MDV0441369.1"/>
    </source>
</evidence>
<dbReference type="AlphaFoldDB" id="A0AAE4MBZ7"/>
<dbReference type="Proteomes" id="UP001273136">
    <property type="component" value="Unassembled WGS sequence"/>
</dbReference>